<organism evidence="1 3">
    <name type="scientific">Lactococcus lactis subsp. lactis</name>
    <name type="common">Streptococcus lactis</name>
    <dbReference type="NCBI Taxonomy" id="1360"/>
    <lineage>
        <taxon>Bacteria</taxon>
        <taxon>Bacillati</taxon>
        <taxon>Bacillota</taxon>
        <taxon>Bacilli</taxon>
        <taxon>Lactobacillales</taxon>
        <taxon>Streptococcaceae</taxon>
        <taxon>Lactococcus</taxon>
    </lineage>
</organism>
<evidence type="ECO:0000313" key="1">
    <source>
        <dbReference type="EMBL" id="GAM79730.1"/>
    </source>
</evidence>
<dbReference type="Proteomes" id="UP000053612">
    <property type="component" value="Unassembled WGS sequence"/>
</dbReference>
<dbReference type="Proteomes" id="UP000031847">
    <property type="component" value="Unassembled WGS sequence"/>
</dbReference>
<evidence type="ECO:0000313" key="3">
    <source>
        <dbReference type="Proteomes" id="UP000031847"/>
    </source>
</evidence>
<gene>
    <name evidence="1" type="ORF">JCM5805K_0838</name>
    <name evidence="2" type="ORF">LMG9449_0265</name>
</gene>
<reference evidence="2" key="3">
    <citation type="journal article" date="2017" name="Genome Announc.">
        <title>Draft Genome Sequences of 24 Lactococcus lactis Strains.</title>
        <authorList>
            <person name="Backus L."/>
            <person name="Wels M."/>
            <person name="Boekhorst J."/>
            <person name="Dijkstra A.R."/>
            <person name="Beerthuyzen M."/>
            <person name="Kelly W.J."/>
            <person name="Siezen R.J."/>
            <person name="van Hijum S.A."/>
            <person name="Bachmann H."/>
        </authorList>
    </citation>
    <scope>NUCLEOTIDE SEQUENCE</scope>
    <source>
        <strain evidence="2">LMG9447</strain>
    </source>
</reference>
<dbReference type="RefSeq" id="WP_023188887.1">
    <property type="nucleotide sequence ID" value="NZ_BAABQR010000001.1"/>
</dbReference>
<dbReference type="AlphaFoldDB" id="A0A0B8QIZ6"/>
<reference evidence="1 3" key="1">
    <citation type="submission" date="2015-01" db="EMBL/GenBank/DDBJ databases">
        <title>Lactococcus lactis subsp.lactis JCM 5805 whole genome shotgun sequence.</title>
        <authorList>
            <person name="Fujii T."/>
            <person name="Tomita Y."/>
            <person name="Ikushima S."/>
            <person name="Fujiwara D."/>
        </authorList>
    </citation>
    <scope>NUCLEOTIDE SEQUENCE [LARGE SCALE GENOMIC DNA]</scope>
    <source>
        <strain evidence="1 3">JCM 5805</strain>
    </source>
</reference>
<name>A0A0B8QIZ6_LACLL</name>
<evidence type="ECO:0000313" key="2">
    <source>
        <dbReference type="EMBL" id="KSU22430.1"/>
    </source>
</evidence>
<dbReference type="PATRIC" id="fig|1360.100.peg.1595"/>
<comment type="caution">
    <text evidence="1">The sequence shown here is derived from an EMBL/GenBank/DDBJ whole genome shotgun (WGS) entry which is preliminary data.</text>
</comment>
<protein>
    <submittedName>
        <fullName evidence="1">Uncharacterized protein</fullName>
    </submittedName>
</protein>
<dbReference type="EMBL" id="BBSI01000017">
    <property type="protein sequence ID" value="GAM79730.1"/>
    <property type="molecule type" value="Genomic_DNA"/>
</dbReference>
<proteinExistence type="predicted"/>
<sequence length="43" mass="4907">MKSNDYITSVSKTDELVLLTEINTIKVFFLSGLMKVNENNRIS</sequence>
<accession>A0A0B8QIZ6</accession>
<dbReference type="EMBL" id="LKLS01000010">
    <property type="protein sequence ID" value="KSU22430.1"/>
    <property type="molecule type" value="Genomic_DNA"/>
</dbReference>
<reference evidence="4" key="2">
    <citation type="submission" date="2015-10" db="EMBL/GenBank/DDBJ databases">
        <title>Draft Genome Sequences of 11 Lactococcus lactis subspecies cremoris strains.</title>
        <authorList>
            <person name="Wels M."/>
            <person name="Backus L."/>
            <person name="Boekhorst J."/>
            <person name="Dijkstra A."/>
            <person name="Beerthuizen M."/>
            <person name="Kelly W."/>
            <person name="Siezen R."/>
            <person name="Bachmann H."/>
            <person name="Van Hijum S."/>
        </authorList>
    </citation>
    <scope>NUCLEOTIDE SEQUENCE [LARGE SCALE GENOMIC DNA]</scope>
    <source>
        <strain evidence="4">LMG9449</strain>
    </source>
</reference>
<evidence type="ECO:0000313" key="4">
    <source>
        <dbReference type="Proteomes" id="UP000053612"/>
    </source>
</evidence>